<dbReference type="InterPro" id="IPR019448">
    <property type="entry name" value="NT-C2"/>
</dbReference>
<gene>
    <name evidence="3" type="ORF">PXEA_LOCUS35512</name>
</gene>
<accession>A0A448XPY3</accession>
<sequence>MSVWKKLSRVGKKAAKFQFTASFQEVELECTKNYVPGNIVIIWTRRSRRYSSKPIICKPKSAFLLPVIPSGKSSASETSPPRKSSQPPVPPQDQQGSGKSGSIVYQHVWSMPENLEISTTLYRSEKDIRFEEKEWAFQLEDTDFHMAGIWDQAK</sequence>
<comment type="caution">
    <text evidence="3">The sequence shown here is derived from an EMBL/GenBank/DDBJ whole genome shotgun (WGS) entry which is preliminary data.</text>
</comment>
<reference evidence="3" key="1">
    <citation type="submission" date="2018-11" db="EMBL/GenBank/DDBJ databases">
        <authorList>
            <consortium name="Pathogen Informatics"/>
        </authorList>
    </citation>
    <scope>NUCLEOTIDE SEQUENCE</scope>
</reference>
<evidence type="ECO:0000313" key="4">
    <source>
        <dbReference type="Proteomes" id="UP000784294"/>
    </source>
</evidence>
<evidence type="ECO:0000259" key="2">
    <source>
        <dbReference type="PROSITE" id="PS51840"/>
    </source>
</evidence>
<dbReference type="OrthoDB" id="5972258at2759"/>
<protein>
    <recommendedName>
        <fullName evidence="2">C2 NT-type domain-containing protein</fullName>
    </recommendedName>
</protein>
<dbReference type="Pfam" id="PF10358">
    <property type="entry name" value="NT-C2"/>
    <property type="match status" value="1"/>
</dbReference>
<dbReference type="EMBL" id="CAAALY010272454">
    <property type="protein sequence ID" value="VEL42072.1"/>
    <property type="molecule type" value="Genomic_DNA"/>
</dbReference>
<dbReference type="Proteomes" id="UP000784294">
    <property type="component" value="Unassembled WGS sequence"/>
</dbReference>
<feature type="domain" description="C2 NT-type" evidence="2">
    <location>
        <begin position="7"/>
        <end position="154"/>
    </location>
</feature>
<evidence type="ECO:0000313" key="3">
    <source>
        <dbReference type="EMBL" id="VEL42072.1"/>
    </source>
</evidence>
<feature type="region of interest" description="Disordered" evidence="1">
    <location>
        <begin position="68"/>
        <end position="101"/>
    </location>
</feature>
<keyword evidence="4" id="KW-1185">Reference proteome</keyword>
<dbReference type="PROSITE" id="PS51840">
    <property type="entry name" value="C2_NT"/>
    <property type="match status" value="1"/>
</dbReference>
<evidence type="ECO:0000256" key="1">
    <source>
        <dbReference type="SAM" id="MobiDB-lite"/>
    </source>
</evidence>
<name>A0A448XPY3_9PLAT</name>
<dbReference type="AlphaFoldDB" id="A0A448XPY3"/>
<proteinExistence type="predicted"/>
<organism evidence="3 4">
    <name type="scientific">Protopolystoma xenopodis</name>
    <dbReference type="NCBI Taxonomy" id="117903"/>
    <lineage>
        <taxon>Eukaryota</taxon>
        <taxon>Metazoa</taxon>
        <taxon>Spiralia</taxon>
        <taxon>Lophotrochozoa</taxon>
        <taxon>Platyhelminthes</taxon>
        <taxon>Monogenea</taxon>
        <taxon>Polyopisthocotylea</taxon>
        <taxon>Polystomatidea</taxon>
        <taxon>Polystomatidae</taxon>
        <taxon>Protopolystoma</taxon>
    </lineage>
</organism>